<comment type="subcellular location">
    <subcellularLocation>
        <location evidence="1">Plastid</location>
        <location evidence="1">Chloroplast</location>
    </subcellularLocation>
</comment>
<feature type="region of interest" description="Disordered" evidence="9">
    <location>
        <begin position="23"/>
        <end position="50"/>
    </location>
</feature>
<proteinExistence type="inferred from homology"/>
<dbReference type="Proteomes" id="UP000601435">
    <property type="component" value="Unassembled WGS sequence"/>
</dbReference>
<dbReference type="InterPro" id="IPR011835">
    <property type="entry name" value="GS/SS"/>
</dbReference>
<comment type="caution">
    <text evidence="12">The sequence shown here is derived from an EMBL/GenBank/DDBJ whole genome shotgun (WGS) entry which is preliminary data.</text>
</comment>
<keyword evidence="3" id="KW-0150">Chloroplast</keyword>
<evidence type="ECO:0000256" key="2">
    <source>
        <dbReference type="ARBA" id="ARBA00010281"/>
    </source>
</evidence>
<gene>
    <name evidence="12" type="ORF">SNEC2469_LOCUS13597</name>
</gene>
<name>A0A812SJY0_9DINO</name>
<dbReference type="SUPFAM" id="SSF53756">
    <property type="entry name" value="UDP-Glycosyltransferase/glycogen phosphorylase"/>
    <property type="match status" value="1"/>
</dbReference>
<dbReference type="Pfam" id="PF08323">
    <property type="entry name" value="Glyco_transf_5"/>
    <property type="match status" value="1"/>
</dbReference>
<evidence type="ECO:0000256" key="9">
    <source>
        <dbReference type="SAM" id="MobiDB-lite"/>
    </source>
</evidence>
<accession>A0A812SJY0</accession>
<keyword evidence="6" id="KW-0808">Transferase</keyword>
<comment type="similarity">
    <text evidence="2">Belongs to the glycosyltransferase 1 family. Bacterial/plant glycogen synthase subfamily.</text>
</comment>
<evidence type="ECO:0000256" key="8">
    <source>
        <dbReference type="ARBA" id="ARBA00042085"/>
    </source>
</evidence>
<protein>
    <recommendedName>
        <fullName evidence="7">Granule-bound starch synthase 1, chloroplastic/amyloplastic</fullName>
    </recommendedName>
    <alternativeName>
        <fullName evidence="8">Granule-bound starch synthase I</fullName>
    </alternativeName>
</protein>
<dbReference type="AlphaFoldDB" id="A0A812SJY0"/>
<dbReference type="Pfam" id="PF00534">
    <property type="entry name" value="Glycos_transf_1"/>
    <property type="match status" value="1"/>
</dbReference>
<evidence type="ECO:0000259" key="11">
    <source>
        <dbReference type="Pfam" id="PF08323"/>
    </source>
</evidence>
<dbReference type="Gene3D" id="3.40.50.2000">
    <property type="entry name" value="Glycogen Phosphorylase B"/>
    <property type="match status" value="2"/>
</dbReference>
<feature type="domain" description="Starch synthase catalytic" evidence="11">
    <location>
        <begin position="215"/>
        <end position="475"/>
    </location>
</feature>
<evidence type="ECO:0000256" key="5">
    <source>
        <dbReference type="ARBA" id="ARBA00022676"/>
    </source>
</evidence>
<dbReference type="CDD" id="cd03791">
    <property type="entry name" value="GT5_Glycogen_synthase_DULL1-like"/>
    <property type="match status" value="1"/>
</dbReference>
<evidence type="ECO:0000256" key="4">
    <source>
        <dbReference type="ARBA" id="ARBA00022640"/>
    </source>
</evidence>
<evidence type="ECO:0000256" key="3">
    <source>
        <dbReference type="ARBA" id="ARBA00022528"/>
    </source>
</evidence>
<dbReference type="GO" id="GO:0009507">
    <property type="term" value="C:chloroplast"/>
    <property type="evidence" value="ECO:0007669"/>
    <property type="project" value="UniProtKB-SubCell"/>
</dbReference>
<evidence type="ECO:0000256" key="1">
    <source>
        <dbReference type="ARBA" id="ARBA00004229"/>
    </source>
</evidence>
<reference evidence="12" key="1">
    <citation type="submission" date="2021-02" db="EMBL/GenBank/DDBJ databases">
        <authorList>
            <person name="Dougan E. K."/>
            <person name="Rhodes N."/>
            <person name="Thang M."/>
            <person name="Chan C."/>
        </authorList>
    </citation>
    <scope>NUCLEOTIDE SEQUENCE</scope>
</reference>
<sequence>MSGSAAAPEAKAAPRPVAVAKKAMAVPGPAATAKAASSTTSTPSAPPTSAAAIVQEGKKPMSAADRVGATGSALNRGVGAKAEAAGGASGAPKAKAKAMGAMGSGGAVPMRYMAGGAGAGTAGAASAPGQPAPRTVLNIVSGKPMPASQPGTVATSSVGPARGYAKAAGSVLTGADAPKVGPPAVAVGRAMAEGRGGVTRDANGKLRVPIGKKYQIIFVTSEVAPFSKTGGLGEAMDGLPIALAALGHRCMVVSPRYDQYSEAWDTSYWSSVPMGGKQESVHFFHTYKQKVDYVFVDHPTFLERVDGLTGAKLYGPEWGKDFADNQARFAYFCKASLKAIQELKLGGIAYGGDSMVVCNDWHSALVPMFIHAEKSTNPGKWQNTKTAFLCHNAVFQGRFVREEGLAEIFGVPQRYIDAITFKQPLRIGKYNEKVSCVNTMAAGLRYSDRALTVSPSYAKEITMDPEKGVELEALFKMGNCTGILNGVKEGVSPSDMNFVTKTMMSCGPFTAATADAAKRELKNLYRKQNNMTECKGPLMCFIGRLDAQKGYDLLLEALMEVLEDTELQMVVVGAGRADLVAQTKAVEKQYPNKLFYAGWMGAERYALLAGCDYTLLPSRWEPCGLVQMEAMRLGTLPIVAPTGGLKDTVEDGLNGLWTDGEMTVEAIVEQESVTSLAKVLRRACQLFQSEPGKVVEMKKAAMAAAAEFTWSNAALQYEAIFQELGVKDVLPQCGGHATVTLETDKQVC</sequence>
<keyword evidence="13" id="KW-1185">Reference proteome</keyword>
<organism evidence="12 13">
    <name type="scientific">Symbiodinium necroappetens</name>
    <dbReference type="NCBI Taxonomy" id="1628268"/>
    <lineage>
        <taxon>Eukaryota</taxon>
        <taxon>Sar</taxon>
        <taxon>Alveolata</taxon>
        <taxon>Dinophyceae</taxon>
        <taxon>Suessiales</taxon>
        <taxon>Symbiodiniaceae</taxon>
        <taxon>Symbiodinium</taxon>
    </lineage>
</organism>
<evidence type="ECO:0000313" key="12">
    <source>
        <dbReference type="EMBL" id="CAE7480628.1"/>
    </source>
</evidence>
<dbReference type="OrthoDB" id="512920at2759"/>
<dbReference type="InterPro" id="IPR013534">
    <property type="entry name" value="Starch_synth_cat_dom"/>
</dbReference>
<dbReference type="InterPro" id="IPR001296">
    <property type="entry name" value="Glyco_trans_1"/>
</dbReference>
<dbReference type="PANTHER" id="PTHR45825:SF3">
    <property type="entry name" value="GRANULE-BOUND STARCH SYNTHASE 1, CHLOROPLASTIC_AMYLOPLASTIC"/>
    <property type="match status" value="1"/>
</dbReference>
<keyword evidence="5" id="KW-0328">Glycosyltransferase</keyword>
<dbReference type="EMBL" id="CAJNJA010021697">
    <property type="protein sequence ID" value="CAE7480628.1"/>
    <property type="molecule type" value="Genomic_DNA"/>
</dbReference>
<evidence type="ECO:0000256" key="6">
    <source>
        <dbReference type="ARBA" id="ARBA00022679"/>
    </source>
</evidence>
<dbReference type="PANTHER" id="PTHR45825">
    <property type="entry name" value="GRANULE-BOUND STARCH SYNTHASE 1, CHLOROPLASTIC/AMYLOPLASTIC"/>
    <property type="match status" value="1"/>
</dbReference>
<keyword evidence="4" id="KW-0934">Plastid</keyword>
<feature type="domain" description="Glycosyl transferase family 1" evidence="10">
    <location>
        <begin position="535"/>
        <end position="669"/>
    </location>
</feature>
<evidence type="ECO:0000313" key="13">
    <source>
        <dbReference type="Proteomes" id="UP000601435"/>
    </source>
</evidence>
<evidence type="ECO:0000256" key="7">
    <source>
        <dbReference type="ARBA" id="ARBA00040053"/>
    </source>
</evidence>
<dbReference type="GO" id="GO:0004373">
    <property type="term" value="F:alpha-1,4-glucan glucosyltransferase (UDP-glucose donor) activity"/>
    <property type="evidence" value="ECO:0007669"/>
    <property type="project" value="InterPro"/>
</dbReference>
<evidence type="ECO:0000259" key="10">
    <source>
        <dbReference type="Pfam" id="PF00534"/>
    </source>
</evidence>
<dbReference type="NCBIfam" id="TIGR02095">
    <property type="entry name" value="glgA"/>
    <property type="match status" value="1"/>
</dbReference>